<evidence type="ECO:0000313" key="9">
    <source>
        <dbReference type="Proteomes" id="UP000001402"/>
    </source>
</evidence>
<organism evidence="8 9">
    <name type="scientific">Rhodopseudomonas palustris (strain DX-1)</name>
    <dbReference type="NCBI Taxonomy" id="652103"/>
    <lineage>
        <taxon>Bacteria</taxon>
        <taxon>Pseudomonadati</taxon>
        <taxon>Pseudomonadota</taxon>
        <taxon>Alphaproteobacteria</taxon>
        <taxon>Hyphomicrobiales</taxon>
        <taxon>Nitrobacteraceae</taxon>
        <taxon>Rhodopseudomonas</taxon>
    </lineage>
</organism>
<dbReference type="InterPro" id="IPR023346">
    <property type="entry name" value="Lysozyme-like_dom_sf"/>
</dbReference>
<dbReference type="PANTHER" id="PTHR38107">
    <property type="match status" value="1"/>
</dbReference>
<evidence type="ECO:0000256" key="4">
    <source>
        <dbReference type="ARBA" id="ARBA00022801"/>
    </source>
</evidence>
<dbReference type="OrthoDB" id="8141296at2"/>
<keyword evidence="4 6" id="KW-0378">Hydrolase</keyword>
<dbReference type="HAMAP" id="MF_04110">
    <property type="entry name" value="ENDOLYSIN_T4"/>
    <property type="match status" value="1"/>
</dbReference>
<evidence type="ECO:0000256" key="1">
    <source>
        <dbReference type="ARBA" id="ARBA00000632"/>
    </source>
</evidence>
<dbReference type="STRING" id="652103.Rpdx1_2537"/>
<dbReference type="InterPro" id="IPR002196">
    <property type="entry name" value="Glyco_hydro_24"/>
</dbReference>
<dbReference type="SUPFAM" id="SSF53955">
    <property type="entry name" value="Lysozyme-like"/>
    <property type="match status" value="1"/>
</dbReference>
<sequence length="182" mass="19912" precursor="true">MIKSLVNALRRPGNAKKAAAGAGGLSAAGLALAIAMFMHWEGVSYVAKQLPFDPPGVITVCGGITNHDWPWLKAGMKFTPEECREAVAQLVPRYAEKVRACVPSFETMPPHRQAAITSFVINLGPGRVCNSSIGPDLEAGRIRQACDAMRKYVYANGKYLKGLDNRRNDPIWGERAWCLRED</sequence>
<keyword evidence="7" id="KW-0472">Membrane</keyword>
<dbReference type="GO" id="GO:0016998">
    <property type="term" value="P:cell wall macromolecule catabolic process"/>
    <property type="evidence" value="ECO:0007669"/>
    <property type="project" value="InterPro"/>
</dbReference>
<evidence type="ECO:0000256" key="5">
    <source>
        <dbReference type="ARBA" id="ARBA00023295"/>
    </source>
</evidence>
<dbReference type="EMBL" id="CP002418">
    <property type="protein sequence ID" value="ADU44128.1"/>
    <property type="molecule type" value="Genomic_DNA"/>
</dbReference>
<dbReference type="PANTHER" id="PTHR38107:SF3">
    <property type="entry name" value="LYSOZYME RRRD-RELATED"/>
    <property type="match status" value="1"/>
</dbReference>
<proteinExistence type="inferred from homology"/>
<dbReference type="eggNOG" id="COG3772">
    <property type="taxonomic scope" value="Bacteria"/>
</dbReference>
<dbReference type="AlphaFoldDB" id="E6VGI8"/>
<evidence type="ECO:0000256" key="3">
    <source>
        <dbReference type="ARBA" id="ARBA00022638"/>
    </source>
</evidence>
<dbReference type="InterPro" id="IPR023347">
    <property type="entry name" value="Lysozyme_dom_sf"/>
</dbReference>
<evidence type="ECO:0000256" key="7">
    <source>
        <dbReference type="SAM" id="Phobius"/>
    </source>
</evidence>
<dbReference type="Pfam" id="PF00959">
    <property type="entry name" value="Phage_lysozyme"/>
    <property type="match status" value="1"/>
</dbReference>
<protein>
    <recommendedName>
        <fullName evidence="6">Lysozyme</fullName>
        <ecNumber evidence="6">3.2.1.17</ecNumber>
    </recommendedName>
</protein>
<dbReference type="InterPro" id="IPR051018">
    <property type="entry name" value="Bacteriophage_GH24"/>
</dbReference>
<dbReference type="HOGENOM" id="CLU_091641_4_0_5"/>
<gene>
    <name evidence="8" type="ordered locus">Rpdx1_2537</name>
</gene>
<dbReference type="EC" id="3.2.1.17" evidence="6"/>
<keyword evidence="7" id="KW-1133">Transmembrane helix</keyword>
<accession>E6VGI8</accession>
<comment type="catalytic activity">
    <reaction evidence="1 6">
        <text>Hydrolysis of (1-&gt;4)-beta-linkages between N-acetylmuramic acid and N-acetyl-D-glucosamine residues in a peptidoglycan and between N-acetyl-D-glucosamine residues in chitodextrins.</text>
        <dbReference type="EC" id="3.2.1.17"/>
    </reaction>
</comment>
<dbReference type="GO" id="GO:0003796">
    <property type="term" value="F:lysozyme activity"/>
    <property type="evidence" value="ECO:0007669"/>
    <property type="project" value="UniProtKB-EC"/>
</dbReference>
<dbReference type="CDD" id="cd16900">
    <property type="entry name" value="endolysin_R21-like"/>
    <property type="match status" value="1"/>
</dbReference>
<keyword evidence="7" id="KW-0812">Transmembrane</keyword>
<keyword evidence="5 6" id="KW-0326">Glycosidase</keyword>
<evidence type="ECO:0000313" key="8">
    <source>
        <dbReference type="EMBL" id="ADU44128.1"/>
    </source>
</evidence>
<comment type="similarity">
    <text evidence="6">Belongs to the glycosyl hydrolase 24 family.</text>
</comment>
<evidence type="ECO:0000256" key="6">
    <source>
        <dbReference type="RuleBase" id="RU003788"/>
    </source>
</evidence>
<keyword evidence="2 6" id="KW-0929">Antimicrobial</keyword>
<dbReference type="GO" id="GO:0009253">
    <property type="term" value="P:peptidoglycan catabolic process"/>
    <property type="evidence" value="ECO:0007669"/>
    <property type="project" value="InterPro"/>
</dbReference>
<evidence type="ECO:0000256" key="2">
    <source>
        <dbReference type="ARBA" id="ARBA00022529"/>
    </source>
</evidence>
<dbReference type="BioCyc" id="RPAL652103:RPDX1_RS12490-MONOMER"/>
<dbReference type="Gene3D" id="1.10.530.40">
    <property type="match status" value="1"/>
</dbReference>
<feature type="transmembrane region" description="Helical" evidence="7">
    <location>
        <begin position="20"/>
        <end position="40"/>
    </location>
</feature>
<dbReference type="GO" id="GO:0031640">
    <property type="term" value="P:killing of cells of another organism"/>
    <property type="evidence" value="ECO:0007669"/>
    <property type="project" value="UniProtKB-KW"/>
</dbReference>
<dbReference type="Proteomes" id="UP000001402">
    <property type="component" value="Chromosome"/>
</dbReference>
<name>E6VGI8_RHOPX</name>
<reference evidence="8" key="1">
    <citation type="submission" date="2010-12" db="EMBL/GenBank/DDBJ databases">
        <title>Complete sequence of Rhodopseudomonas palustris DX-1.</title>
        <authorList>
            <consortium name="US DOE Joint Genome Institute"/>
            <person name="Lucas S."/>
            <person name="Copeland A."/>
            <person name="Lapidus A."/>
            <person name="Cheng J.-F."/>
            <person name="Goodwin L."/>
            <person name="Pitluck S."/>
            <person name="Misra M."/>
            <person name="Chertkov O."/>
            <person name="Detter J.C."/>
            <person name="Han C."/>
            <person name="Tapia R."/>
            <person name="Land M."/>
            <person name="Hauser L."/>
            <person name="Kyrpides N."/>
            <person name="Ivanova N."/>
            <person name="Ovchinnikova G."/>
            <person name="Logan B."/>
            <person name="Oda Y."/>
            <person name="Harwood C."/>
            <person name="Woyke T."/>
        </authorList>
    </citation>
    <scope>NUCLEOTIDE SEQUENCE [LARGE SCALE GENOMIC DNA]</scope>
    <source>
        <strain evidence="8">DX-1</strain>
    </source>
</reference>
<dbReference type="KEGG" id="rpx:Rpdx1_2537"/>
<keyword evidence="3 6" id="KW-0081">Bacteriolytic enzyme</keyword>
<dbReference type="GO" id="GO:0042742">
    <property type="term" value="P:defense response to bacterium"/>
    <property type="evidence" value="ECO:0007669"/>
    <property type="project" value="UniProtKB-KW"/>
</dbReference>
<dbReference type="InterPro" id="IPR034690">
    <property type="entry name" value="Endolysin_T4_type"/>
</dbReference>